<feature type="region of interest" description="Disordered" evidence="1">
    <location>
        <begin position="199"/>
        <end position="242"/>
    </location>
</feature>
<proteinExistence type="predicted"/>
<dbReference type="AlphaFoldDB" id="A0A0F4YSJ7"/>
<feature type="compositionally biased region" description="Polar residues" evidence="1">
    <location>
        <begin position="202"/>
        <end position="219"/>
    </location>
</feature>
<dbReference type="OrthoDB" id="5407653at2759"/>
<dbReference type="EMBL" id="LASV01000245">
    <property type="protein sequence ID" value="KKA20608.1"/>
    <property type="molecule type" value="Genomic_DNA"/>
</dbReference>
<organism evidence="2 3">
    <name type="scientific">Rasamsonia emersonii (strain ATCC 16479 / CBS 393.64 / IMI 116815)</name>
    <dbReference type="NCBI Taxonomy" id="1408163"/>
    <lineage>
        <taxon>Eukaryota</taxon>
        <taxon>Fungi</taxon>
        <taxon>Dikarya</taxon>
        <taxon>Ascomycota</taxon>
        <taxon>Pezizomycotina</taxon>
        <taxon>Eurotiomycetes</taxon>
        <taxon>Eurotiomycetidae</taxon>
        <taxon>Eurotiales</taxon>
        <taxon>Trichocomaceae</taxon>
        <taxon>Rasamsonia</taxon>
    </lineage>
</organism>
<protein>
    <submittedName>
        <fullName evidence="2">Uncharacterized protein</fullName>
    </submittedName>
</protein>
<comment type="caution">
    <text evidence="2">The sequence shown here is derived from an EMBL/GenBank/DDBJ whole genome shotgun (WGS) entry which is preliminary data.</text>
</comment>
<evidence type="ECO:0000313" key="2">
    <source>
        <dbReference type="EMBL" id="KKA20608.1"/>
    </source>
</evidence>
<sequence>MFGWGGGIDVVISYPSVNLQNRKRVDVDRERTPPAQPTPLDFPQYDPPGIASEANPATFDTLYRQLMAIRKPQDISVDHIKTLNLQVVRDVPASNIVPEELLRGLPPLPWEEPQAPESGQEASSHLMGNGNPYPPRDKYDVAKTELLFDNDDAFRELARMAPRPGRQRVRLTQSRKFWAGLERMAQYWDTSLDNYYEKPVQPQKSTNGETKTDATQTDETLAADKAGDDKMDVDSPQAEKPQVETVYTGRRIGAGHEMPEDAREDTLRGLLEMAAWPFGCQAAVPSLPPRLAVRNLLFPVRQSLVAGRAPQDRQTARKGILEGPVLVVQCRPETSFREPNEAPGQGQREMCDLIREVGAMLLTAQERAREGSVEVKPGEGKWWTTTPRWGGAPNDGVPIDTPENTDSKPEEEEATGHANKRSRYADPRMSSRRQGPSNSRKASAAEKWKTLQAGPSLWDKKMRYMQIGKPKNSPFDDIYMISSINHHVSIVHLRVHRRYLDYITHGKSDFHEESGSSDQPWYALSLRRTRWYDLMKAEERLEAFEGVWRVFHYLMRNNPD</sequence>
<reference evidence="2 3" key="1">
    <citation type="submission" date="2015-04" db="EMBL/GenBank/DDBJ databases">
        <authorList>
            <person name="Heijne W.H."/>
            <person name="Fedorova N.D."/>
            <person name="Nierman W.C."/>
            <person name="Vollebregt A.W."/>
            <person name="Zhao Z."/>
            <person name="Wu L."/>
            <person name="Kumar M."/>
            <person name="Stam H."/>
            <person name="van den Berg M.A."/>
            <person name="Pel H.J."/>
        </authorList>
    </citation>
    <scope>NUCLEOTIDE SEQUENCE [LARGE SCALE GENOMIC DNA]</scope>
    <source>
        <strain evidence="2 3">CBS 393.64</strain>
    </source>
</reference>
<feature type="compositionally biased region" description="Basic and acidic residues" evidence="1">
    <location>
        <begin position="23"/>
        <end position="32"/>
    </location>
</feature>
<feature type="region of interest" description="Disordered" evidence="1">
    <location>
        <begin position="23"/>
        <end position="46"/>
    </location>
</feature>
<dbReference type="STRING" id="1408163.A0A0F4YSJ7"/>
<feature type="compositionally biased region" description="Polar residues" evidence="1">
    <location>
        <begin position="432"/>
        <end position="441"/>
    </location>
</feature>
<gene>
    <name evidence="2" type="ORF">T310_5384</name>
</gene>
<evidence type="ECO:0000313" key="3">
    <source>
        <dbReference type="Proteomes" id="UP000053958"/>
    </source>
</evidence>
<feature type="region of interest" description="Disordered" evidence="1">
    <location>
        <begin position="367"/>
        <end position="448"/>
    </location>
</feature>
<feature type="compositionally biased region" description="Basic and acidic residues" evidence="1">
    <location>
        <begin position="367"/>
        <end position="379"/>
    </location>
</feature>
<dbReference type="Proteomes" id="UP000053958">
    <property type="component" value="Unassembled WGS sequence"/>
</dbReference>
<accession>A0A0F4YSJ7</accession>
<dbReference type="GeneID" id="25317729"/>
<name>A0A0F4YSJ7_RASE3</name>
<dbReference type="RefSeq" id="XP_013327220.1">
    <property type="nucleotide sequence ID" value="XM_013471766.1"/>
</dbReference>
<keyword evidence="3" id="KW-1185">Reference proteome</keyword>
<evidence type="ECO:0000256" key="1">
    <source>
        <dbReference type="SAM" id="MobiDB-lite"/>
    </source>
</evidence>
<feature type="region of interest" description="Disordered" evidence="1">
    <location>
        <begin position="108"/>
        <end position="137"/>
    </location>
</feature>